<sequence>MANSNNGGDNRSYEENFSLPAVVGPVVPPTDHAIEVVYFPAPDPTSGTNAPAPTPTLDQTVGAGPSIHWRPSTQPSVVLKLAEQENLSSCKR</sequence>
<dbReference type="EMBL" id="JACGWN010000006">
    <property type="protein sequence ID" value="KAL0448173.1"/>
    <property type="molecule type" value="Genomic_DNA"/>
</dbReference>
<accession>A0AAW2X2W9</accession>
<reference evidence="1" key="2">
    <citation type="journal article" date="2024" name="Plant">
        <title>Genomic evolution and insights into agronomic trait innovations of Sesamum species.</title>
        <authorList>
            <person name="Miao H."/>
            <person name="Wang L."/>
            <person name="Qu L."/>
            <person name="Liu H."/>
            <person name="Sun Y."/>
            <person name="Le M."/>
            <person name="Wang Q."/>
            <person name="Wei S."/>
            <person name="Zheng Y."/>
            <person name="Lin W."/>
            <person name="Duan Y."/>
            <person name="Cao H."/>
            <person name="Xiong S."/>
            <person name="Wang X."/>
            <person name="Wei L."/>
            <person name="Li C."/>
            <person name="Ma Q."/>
            <person name="Ju M."/>
            <person name="Zhao R."/>
            <person name="Li G."/>
            <person name="Mu C."/>
            <person name="Tian Q."/>
            <person name="Mei H."/>
            <person name="Zhang T."/>
            <person name="Gao T."/>
            <person name="Zhang H."/>
        </authorList>
    </citation>
    <scope>NUCLEOTIDE SEQUENCE</scope>
    <source>
        <strain evidence="1">KEN1</strain>
    </source>
</reference>
<name>A0AAW2X2W9_9LAMI</name>
<proteinExistence type="predicted"/>
<reference evidence="1" key="1">
    <citation type="submission" date="2020-06" db="EMBL/GenBank/DDBJ databases">
        <authorList>
            <person name="Li T."/>
            <person name="Hu X."/>
            <person name="Zhang T."/>
            <person name="Song X."/>
            <person name="Zhang H."/>
            <person name="Dai N."/>
            <person name="Sheng W."/>
            <person name="Hou X."/>
            <person name="Wei L."/>
        </authorList>
    </citation>
    <scope>NUCLEOTIDE SEQUENCE</scope>
    <source>
        <strain evidence="1">KEN1</strain>
        <tissue evidence="1">Leaf</tissue>
    </source>
</reference>
<organism evidence="1">
    <name type="scientific">Sesamum latifolium</name>
    <dbReference type="NCBI Taxonomy" id="2727402"/>
    <lineage>
        <taxon>Eukaryota</taxon>
        <taxon>Viridiplantae</taxon>
        <taxon>Streptophyta</taxon>
        <taxon>Embryophyta</taxon>
        <taxon>Tracheophyta</taxon>
        <taxon>Spermatophyta</taxon>
        <taxon>Magnoliopsida</taxon>
        <taxon>eudicotyledons</taxon>
        <taxon>Gunneridae</taxon>
        <taxon>Pentapetalae</taxon>
        <taxon>asterids</taxon>
        <taxon>lamiids</taxon>
        <taxon>Lamiales</taxon>
        <taxon>Pedaliaceae</taxon>
        <taxon>Sesamum</taxon>
    </lineage>
</organism>
<dbReference type="AlphaFoldDB" id="A0AAW2X2W9"/>
<comment type="caution">
    <text evidence="1">The sequence shown here is derived from an EMBL/GenBank/DDBJ whole genome shotgun (WGS) entry which is preliminary data.</text>
</comment>
<evidence type="ECO:0000313" key="1">
    <source>
        <dbReference type="EMBL" id="KAL0448173.1"/>
    </source>
</evidence>
<protein>
    <submittedName>
        <fullName evidence="1">Uncharacterized protein</fullName>
    </submittedName>
</protein>
<gene>
    <name evidence="1" type="ORF">Slati_1945200</name>
</gene>